<proteinExistence type="predicted"/>
<dbReference type="SUPFAM" id="SSF46785">
    <property type="entry name" value="Winged helix' DNA-binding domain"/>
    <property type="match status" value="1"/>
</dbReference>
<evidence type="ECO:0000256" key="2">
    <source>
        <dbReference type="ARBA" id="ARBA00023125"/>
    </source>
</evidence>
<sequence>MHDTKNLLSGHFLFQSLDEVAIGEIAKLFKERHAKRGQTLFMKGDKSHEMMLVAEGMIHIIANSPDGKEVILNAIGPGGIIGELALLDGKPRSAQANVVEDCRMLVISREDFMKLLRQKPDLAIQMMILLSKKLRDTSSQIENIALNSIPVRLAQFLLKEFKVDLAKIKANETFILEHTQTKIGNFIGSGRERVNKVLHEWEAEKIINIAPDNKTVTILKPDELNKIAANLS</sequence>
<dbReference type="AlphaFoldDB" id="A0A2W4RLS6"/>
<dbReference type="InterPro" id="IPR036388">
    <property type="entry name" value="WH-like_DNA-bd_sf"/>
</dbReference>
<organism evidence="6 7">
    <name type="scientific">Candidatus Methylumidiphilus alinenensis</name>
    <dbReference type="NCBI Taxonomy" id="2202197"/>
    <lineage>
        <taxon>Bacteria</taxon>
        <taxon>Pseudomonadati</taxon>
        <taxon>Pseudomonadota</taxon>
        <taxon>Gammaproteobacteria</taxon>
        <taxon>Methylococcales</taxon>
        <taxon>Candidatus Methylumidiphilus</taxon>
    </lineage>
</organism>
<dbReference type="PROSITE" id="PS00889">
    <property type="entry name" value="CNMP_BINDING_2"/>
    <property type="match status" value="1"/>
</dbReference>
<dbReference type="Proteomes" id="UP000249396">
    <property type="component" value="Unassembled WGS sequence"/>
</dbReference>
<accession>A0A2W4RLS6</accession>
<evidence type="ECO:0000256" key="1">
    <source>
        <dbReference type="ARBA" id="ARBA00023015"/>
    </source>
</evidence>
<feature type="domain" description="HTH crp-type" evidence="5">
    <location>
        <begin position="147"/>
        <end position="222"/>
    </location>
</feature>
<dbReference type="SMART" id="SM00100">
    <property type="entry name" value="cNMP"/>
    <property type="match status" value="1"/>
</dbReference>
<keyword evidence="3" id="KW-0804">Transcription</keyword>
<dbReference type="Gene3D" id="2.60.120.10">
    <property type="entry name" value="Jelly Rolls"/>
    <property type="match status" value="1"/>
</dbReference>
<dbReference type="Gene3D" id="1.10.10.10">
    <property type="entry name" value="Winged helix-like DNA-binding domain superfamily/Winged helix DNA-binding domain"/>
    <property type="match status" value="1"/>
</dbReference>
<evidence type="ECO:0000259" key="5">
    <source>
        <dbReference type="PROSITE" id="PS51063"/>
    </source>
</evidence>
<dbReference type="InterPro" id="IPR018490">
    <property type="entry name" value="cNMP-bd_dom_sf"/>
</dbReference>
<keyword evidence="1" id="KW-0805">Transcription regulation</keyword>
<dbReference type="Pfam" id="PF13545">
    <property type="entry name" value="HTH_Crp_2"/>
    <property type="match status" value="1"/>
</dbReference>
<dbReference type="InterPro" id="IPR014710">
    <property type="entry name" value="RmlC-like_jellyroll"/>
</dbReference>
<dbReference type="InterPro" id="IPR050397">
    <property type="entry name" value="Env_Response_Regulators"/>
</dbReference>
<dbReference type="GO" id="GO:0003700">
    <property type="term" value="F:DNA-binding transcription factor activity"/>
    <property type="evidence" value="ECO:0007669"/>
    <property type="project" value="TreeGrafter"/>
</dbReference>
<gene>
    <name evidence="6" type="ORF">DM484_03500</name>
</gene>
<evidence type="ECO:0000256" key="3">
    <source>
        <dbReference type="ARBA" id="ARBA00023163"/>
    </source>
</evidence>
<evidence type="ECO:0000313" key="6">
    <source>
        <dbReference type="EMBL" id="PZN83953.1"/>
    </source>
</evidence>
<dbReference type="Pfam" id="PF00027">
    <property type="entry name" value="cNMP_binding"/>
    <property type="match status" value="1"/>
</dbReference>
<dbReference type="GO" id="GO:0003677">
    <property type="term" value="F:DNA binding"/>
    <property type="evidence" value="ECO:0007669"/>
    <property type="project" value="UniProtKB-KW"/>
</dbReference>
<dbReference type="InterPro" id="IPR012318">
    <property type="entry name" value="HTH_CRP"/>
</dbReference>
<dbReference type="EMBL" id="QJPH01000170">
    <property type="protein sequence ID" value="PZN83953.1"/>
    <property type="molecule type" value="Genomic_DNA"/>
</dbReference>
<dbReference type="PANTHER" id="PTHR24567:SF74">
    <property type="entry name" value="HTH-TYPE TRANSCRIPTIONAL REGULATOR ARCR"/>
    <property type="match status" value="1"/>
</dbReference>
<evidence type="ECO:0000313" key="7">
    <source>
        <dbReference type="Proteomes" id="UP000249396"/>
    </source>
</evidence>
<reference evidence="6 7" key="1">
    <citation type="journal article" date="2018" name="Aquat. Microb. Ecol.">
        <title>Gammaproteobacterial methanotrophs dominate.</title>
        <authorList>
            <person name="Rissanen A.J."/>
            <person name="Saarenheimo J."/>
            <person name="Tiirola M."/>
            <person name="Peura S."/>
            <person name="Aalto S.L."/>
            <person name="Karvinen A."/>
            <person name="Nykanen H."/>
        </authorList>
    </citation>
    <scope>NUCLEOTIDE SEQUENCE [LARGE SCALE GENOMIC DNA]</scope>
    <source>
        <strain evidence="6">AMbin10</strain>
    </source>
</reference>
<keyword evidence="2" id="KW-0238">DNA-binding</keyword>
<dbReference type="InterPro" id="IPR018488">
    <property type="entry name" value="cNMP-bd_CS"/>
</dbReference>
<comment type="caution">
    <text evidence="6">The sequence shown here is derived from an EMBL/GenBank/DDBJ whole genome shotgun (WGS) entry which is preliminary data.</text>
</comment>
<name>A0A2W4RLS6_9GAMM</name>
<dbReference type="SUPFAM" id="SSF51206">
    <property type="entry name" value="cAMP-binding domain-like"/>
    <property type="match status" value="1"/>
</dbReference>
<dbReference type="CDD" id="cd00038">
    <property type="entry name" value="CAP_ED"/>
    <property type="match status" value="1"/>
</dbReference>
<dbReference type="PROSITE" id="PS50042">
    <property type="entry name" value="CNMP_BINDING_3"/>
    <property type="match status" value="1"/>
</dbReference>
<dbReference type="PROSITE" id="PS51063">
    <property type="entry name" value="HTH_CRP_2"/>
    <property type="match status" value="1"/>
</dbReference>
<protein>
    <recommendedName>
        <fullName evidence="8">Crp/Fnr family transcriptional regulator</fullName>
    </recommendedName>
</protein>
<dbReference type="InterPro" id="IPR000595">
    <property type="entry name" value="cNMP-bd_dom"/>
</dbReference>
<dbReference type="GO" id="GO:0005829">
    <property type="term" value="C:cytosol"/>
    <property type="evidence" value="ECO:0007669"/>
    <property type="project" value="TreeGrafter"/>
</dbReference>
<dbReference type="PANTHER" id="PTHR24567">
    <property type="entry name" value="CRP FAMILY TRANSCRIPTIONAL REGULATORY PROTEIN"/>
    <property type="match status" value="1"/>
</dbReference>
<evidence type="ECO:0000259" key="4">
    <source>
        <dbReference type="PROSITE" id="PS50042"/>
    </source>
</evidence>
<feature type="domain" description="Cyclic nucleotide-binding" evidence="4">
    <location>
        <begin position="13"/>
        <end position="116"/>
    </location>
</feature>
<evidence type="ECO:0008006" key="8">
    <source>
        <dbReference type="Google" id="ProtNLM"/>
    </source>
</evidence>
<dbReference type="InterPro" id="IPR036390">
    <property type="entry name" value="WH_DNA-bd_sf"/>
</dbReference>